<evidence type="ECO:0000313" key="3">
    <source>
        <dbReference type="EMBL" id="SDL75915.1"/>
    </source>
</evidence>
<evidence type="ECO:0000313" key="4">
    <source>
        <dbReference type="Proteomes" id="UP000199759"/>
    </source>
</evidence>
<keyword evidence="4" id="KW-1185">Reference proteome</keyword>
<feature type="transmembrane region" description="Helical" evidence="1">
    <location>
        <begin position="45"/>
        <end position="65"/>
    </location>
</feature>
<dbReference type="GO" id="GO:0016787">
    <property type="term" value="F:hydrolase activity"/>
    <property type="evidence" value="ECO:0007669"/>
    <property type="project" value="UniProtKB-KW"/>
</dbReference>
<feature type="transmembrane region" description="Helical" evidence="1">
    <location>
        <begin position="86"/>
        <end position="104"/>
    </location>
</feature>
<dbReference type="STRING" id="144026.SAMN04488568_10257"/>
<proteinExistence type="predicted"/>
<feature type="domain" description="Acyltransferase 3" evidence="2">
    <location>
        <begin position="11"/>
        <end position="324"/>
    </location>
</feature>
<reference evidence="3 4" key="1">
    <citation type="submission" date="2016-10" db="EMBL/GenBank/DDBJ databases">
        <authorList>
            <person name="de Groot N.N."/>
        </authorList>
    </citation>
    <scope>NUCLEOTIDE SEQUENCE [LARGE SCALE GENOMIC DNA]</scope>
    <source>
        <strain evidence="3 4">DSM 16077</strain>
    </source>
</reference>
<dbReference type="AlphaFoldDB" id="A0A1G9MQK4"/>
<evidence type="ECO:0000259" key="2">
    <source>
        <dbReference type="Pfam" id="PF01757"/>
    </source>
</evidence>
<dbReference type="InterPro" id="IPR002656">
    <property type="entry name" value="Acyl_transf_3_dom"/>
</dbReference>
<keyword evidence="3" id="KW-0808">Transferase</keyword>
<feature type="transmembrane region" description="Helical" evidence="1">
    <location>
        <begin position="244"/>
        <end position="265"/>
    </location>
</feature>
<feature type="transmembrane region" description="Helical" evidence="1">
    <location>
        <begin position="183"/>
        <end position="202"/>
    </location>
</feature>
<keyword evidence="1" id="KW-0472">Membrane</keyword>
<gene>
    <name evidence="3" type="ORF">SAMN04488568_10257</name>
</gene>
<keyword evidence="3" id="KW-0012">Acyltransferase</keyword>
<feature type="transmembrane region" description="Helical" evidence="1">
    <location>
        <begin position="15"/>
        <end position="33"/>
    </location>
</feature>
<feature type="transmembrane region" description="Helical" evidence="1">
    <location>
        <begin position="214"/>
        <end position="232"/>
    </location>
</feature>
<dbReference type="Pfam" id="PF01757">
    <property type="entry name" value="Acyl_transf_3"/>
    <property type="match status" value="1"/>
</dbReference>
<sequence>MTVTGAHKTIPEIQYLRMIAVLLVVIAHLYQANVRFFAQPLLGDFAYAGFGGVDVFFVVSGFIIHHLYSRKAAPGWRYYVNRLNRILPLYWFFTALAVAGYWVMGDSLTRDLAELDLWTSLLLLPSGSPPILVIGWTLTHELYFYLVFGLMMLAPPAMRGWAAGVWAGASLIMALQSEPLISPWLNLIFSPFNLLFLAGTMLSAHYRHLARLRWPLLVVAIAGAGLAMFWTGSQGLAGIENRTIRVAAFLPFAVGLSGSLLAWAPRWPELAARIGDWSYAIYLSHILVIGIMARLFATVAAEHSWSGWLLYPACLAACLLVGAISHYGVERPILLRLKALINQTAPVAPKRETD</sequence>
<dbReference type="GO" id="GO:0016747">
    <property type="term" value="F:acyltransferase activity, transferring groups other than amino-acyl groups"/>
    <property type="evidence" value="ECO:0007669"/>
    <property type="project" value="InterPro"/>
</dbReference>
<dbReference type="EMBL" id="FNHG01000002">
    <property type="protein sequence ID" value="SDL75915.1"/>
    <property type="molecule type" value="Genomic_DNA"/>
</dbReference>
<accession>A0A1G9MQK4</accession>
<evidence type="ECO:0000256" key="1">
    <source>
        <dbReference type="SAM" id="Phobius"/>
    </source>
</evidence>
<protein>
    <submittedName>
        <fullName evidence="3">Peptidoglycan/LPS O-acetylase OafA/YrhL, contains acyltransferase and SGNH-hydrolase domains</fullName>
    </submittedName>
</protein>
<keyword evidence="1" id="KW-0812">Transmembrane</keyword>
<dbReference type="InterPro" id="IPR050879">
    <property type="entry name" value="Acyltransferase_3"/>
</dbReference>
<organism evidence="3 4">
    <name type="scientific">Maricaulis salignorans</name>
    <dbReference type="NCBI Taxonomy" id="144026"/>
    <lineage>
        <taxon>Bacteria</taxon>
        <taxon>Pseudomonadati</taxon>
        <taxon>Pseudomonadota</taxon>
        <taxon>Alphaproteobacteria</taxon>
        <taxon>Maricaulales</taxon>
        <taxon>Maricaulaceae</taxon>
        <taxon>Maricaulis</taxon>
    </lineage>
</organism>
<dbReference type="PANTHER" id="PTHR23028:SF131">
    <property type="entry name" value="BLR2367 PROTEIN"/>
    <property type="match status" value="1"/>
</dbReference>
<name>A0A1G9MQK4_9PROT</name>
<dbReference type="PANTHER" id="PTHR23028">
    <property type="entry name" value="ACETYLTRANSFERASE"/>
    <property type="match status" value="1"/>
</dbReference>
<dbReference type="GO" id="GO:0016020">
    <property type="term" value="C:membrane"/>
    <property type="evidence" value="ECO:0007669"/>
    <property type="project" value="TreeGrafter"/>
</dbReference>
<dbReference type="Proteomes" id="UP000199759">
    <property type="component" value="Unassembled WGS sequence"/>
</dbReference>
<dbReference type="GO" id="GO:0000271">
    <property type="term" value="P:polysaccharide biosynthetic process"/>
    <property type="evidence" value="ECO:0007669"/>
    <property type="project" value="TreeGrafter"/>
</dbReference>
<keyword evidence="3" id="KW-0378">Hydrolase</keyword>
<feature type="transmembrane region" description="Helical" evidence="1">
    <location>
        <begin position="277"/>
        <end position="297"/>
    </location>
</feature>
<keyword evidence="1" id="KW-1133">Transmembrane helix</keyword>
<feature type="transmembrane region" description="Helical" evidence="1">
    <location>
        <begin position="309"/>
        <end position="329"/>
    </location>
</feature>